<dbReference type="Gene3D" id="1.20.1260.10">
    <property type="match status" value="1"/>
</dbReference>
<name>A0A1U9MIR5_9HYPH</name>
<dbReference type="InterPro" id="IPR007814">
    <property type="entry name" value="PaaA_PaaC"/>
</dbReference>
<dbReference type="PANTHER" id="PTHR30458">
    <property type="entry name" value="PHENYLACETIC ACID DEGRADATION PROTEIN PAA"/>
    <property type="match status" value="1"/>
</dbReference>
<dbReference type="InterPro" id="IPR009078">
    <property type="entry name" value="Ferritin-like_SF"/>
</dbReference>
<evidence type="ECO:0000313" key="2">
    <source>
        <dbReference type="Proteomes" id="UP000189632"/>
    </source>
</evidence>
<dbReference type="SUPFAM" id="SSF47240">
    <property type="entry name" value="Ferritin-like"/>
    <property type="match status" value="1"/>
</dbReference>
<dbReference type="Proteomes" id="UP000189632">
    <property type="component" value="Chromosome"/>
</dbReference>
<dbReference type="GO" id="GO:0010124">
    <property type="term" value="P:phenylacetate catabolic process"/>
    <property type="evidence" value="ECO:0007669"/>
    <property type="project" value="InterPro"/>
</dbReference>
<organism evidence="1 2">
    <name type="scientific">Bartonella choladocola</name>
    <dbReference type="NCBI Taxonomy" id="2750995"/>
    <lineage>
        <taxon>Bacteria</taxon>
        <taxon>Pseudomonadati</taxon>
        <taxon>Pseudomonadota</taxon>
        <taxon>Alphaproteobacteria</taxon>
        <taxon>Hyphomicrobiales</taxon>
        <taxon>Bartonellaceae</taxon>
        <taxon>Bartonella</taxon>
    </lineage>
</organism>
<gene>
    <name evidence="1" type="ORF">BBC0122_014940</name>
</gene>
<dbReference type="InterPro" id="IPR052703">
    <property type="entry name" value="Aromatic_CoA_ox/epox"/>
</dbReference>
<dbReference type="OrthoDB" id="5289846at2"/>
<dbReference type="KEGG" id="bapi:BBC0122_014940"/>
<dbReference type="PANTHER" id="PTHR30458:SF0">
    <property type="entry name" value="1,2-PHENYLACETYL-COA EPOXIDASE, SUBUNIT C"/>
    <property type="match status" value="1"/>
</dbReference>
<dbReference type="AlphaFoldDB" id="A0A1U9MIR5"/>
<reference evidence="1 2" key="1">
    <citation type="submission" date="2016-11" db="EMBL/GenBank/DDBJ databases">
        <title>Comparative genomics of Bartonella apis.</title>
        <authorList>
            <person name="Engel P."/>
        </authorList>
    </citation>
    <scope>NUCLEOTIDE SEQUENCE [LARGE SCALE GENOMIC DNA]</scope>
    <source>
        <strain evidence="1 2">BBC0122</strain>
    </source>
</reference>
<dbReference type="Pfam" id="PF05138">
    <property type="entry name" value="PaaA_PaaC"/>
    <property type="match status" value="1"/>
</dbReference>
<evidence type="ECO:0000313" key="1">
    <source>
        <dbReference type="EMBL" id="AQT47599.1"/>
    </source>
</evidence>
<dbReference type="EMBL" id="CP015625">
    <property type="protein sequence ID" value="AQT47599.1"/>
    <property type="molecule type" value="Genomic_DNA"/>
</dbReference>
<protein>
    <submittedName>
        <fullName evidence="1">1,2-phenylacetyl-CoA epoxidase, catalytic subunit</fullName>
    </submittedName>
</protein>
<dbReference type="RefSeq" id="WP_077992672.1">
    <property type="nucleotide sequence ID" value="NZ_CP015625.1"/>
</dbReference>
<proteinExistence type="predicted"/>
<sequence length="254" mass="28683">MTNDMTIDDYLKQGGVVSSPANLPPRYRAELLRLMASFIDSELAASAGFAEAINHSPGIRQRINAAKIVLEKARHAGAVLELMGEFGADTERYAGSHPWNARIHREDDIGRSRADGRDMRLSVFYYPFEGWNDAVIMNVLMGIASSIQLEELSKISYAPLAETFREIIPEENAHTELGIAELHHVMKDKSGSDSLQKSIRYWLPRIEATFGQIESDRFERLQSYGLRHRTNRDMLDQFKKNTGDFLARLAIANN</sequence>
<accession>A0A1U9MIR5</accession>
<dbReference type="GO" id="GO:0005829">
    <property type="term" value="C:cytosol"/>
    <property type="evidence" value="ECO:0007669"/>
    <property type="project" value="TreeGrafter"/>
</dbReference>
<dbReference type="InterPro" id="IPR012347">
    <property type="entry name" value="Ferritin-like"/>
</dbReference>
<keyword evidence="2" id="KW-1185">Reference proteome</keyword>